<dbReference type="AlphaFoldDB" id="A0A8T3VLA5"/>
<comment type="caution">
    <text evidence="1">The sequence shown here is derived from an EMBL/GenBank/DDBJ whole genome shotgun (WGS) entry which is preliminary data.</text>
</comment>
<accession>A0A8T3VLA5</accession>
<protein>
    <submittedName>
        <fullName evidence="1">Uncharacterized protein</fullName>
    </submittedName>
</protein>
<evidence type="ECO:0000313" key="1">
    <source>
        <dbReference type="EMBL" id="MBE6510171.1"/>
    </source>
</evidence>
<organism evidence="1 2">
    <name type="scientific">Methanobrevibacter millerae</name>
    <dbReference type="NCBI Taxonomy" id="230361"/>
    <lineage>
        <taxon>Archaea</taxon>
        <taxon>Methanobacteriati</taxon>
        <taxon>Methanobacteriota</taxon>
        <taxon>Methanomada group</taxon>
        <taxon>Methanobacteria</taxon>
        <taxon>Methanobacteriales</taxon>
        <taxon>Methanobacteriaceae</taxon>
        <taxon>Methanobrevibacter</taxon>
    </lineage>
</organism>
<gene>
    <name evidence="1" type="ORF">E7Z74_02705</name>
</gene>
<name>A0A8T3VLA5_9EURY</name>
<proteinExistence type="predicted"/>
<evidence type="ECO:0000313" key="2">
    <source>
        <dbReference type="Proteomes" id="UP000713479"/>
    </source>
</evidence>
<sequence length="206" mass="22752">MLDSNLISVNDMLQDVGILIGRSIEKAAIDMITNSSKVAKYDFESGDDTGMTILKAQEKFKESAGSFTNLNSMAVSYKSLTTLKSDLFSSNRQVEPVELIKSYYGVDNMDILGTAVCDGGSEMGDKTYIGMDHINPGMKLLYSRTTGTTVAPLGPDGEMYDFYPLIEFMRKDIRDELPMYTKLFILSSVGVLMNAPNRIITGKFRA</sequence>
<dbReference type="EMBL" id="SUTF01000003">
    <property type="protein sequence ID" value="MBE6510171.1"/>
    <property type="molecule type" value="Genomic_DNA"/>
</dbReference>
<dbReference type="Proteomes" id="UP000713479">
    <property type="component" value="Unassembled WGS sequence"/>
</dbReference>
<reference evidence="1" key="1">
    <citation type="submission" date="2019-04" db="EMBL/GenBank/DDBJ databases">
        <title>Evolution of Biomass-Degrading Anaerobic Consortia Revealed by Metagenomics.</title>
        <authorList>
            <person name="Peng X."/>
        </authorList>
    </citation>
    <scope>NUCLEOTIDE SEQUENCE</scope>
    <source>
        <strain evidence="1">SIG13</strain>
    </source>
</reference>